<keyword evidence="3" id="KW-1185">Reference proteome</keyword>
<evidence type="ECO:0000313" key="2">
    <source>
        <dbReference type="EMBL" id="GAA0949162.1"/>
    </source>
</evidence>
<dbReference type="Gene3D" id="6.20.20.10">
    <property type="match status" value="1"/>
</dbReference>
<accession>A0ABN1QY90</accession>
<comment type="caution">
    <text evidence="2">The sequence shown here is derived from an EMBL/GenBank/DDBJ whole genome shotgun (WGS) entry which is preliminary data.</text>
</comment>
<gene>
    <name evidence="2" type="ORF">GCM10009560_67130</name>
</gene>
<feature type="transmembrane region" description="Helical" evidence="1">
    <location>
        <begin position="20"/>
        <end position="45"/>
    </location>
</feature>
<keyword evidence="1" id="KW-0812">Transmembrane</keyword>
<evidence type="ECO:0000313" key="3">
    <source>
        <dbReference type="Proteomes" id="UP001501578"/>
    </source>
</evidence>
<organism evidence="2 3">
    <name type="scientific">Nonomuraea longicatena</name>
    <dbReference type="NCBI Taxonomy" id="83682"/>
    <lineage>
        <taxon>Bacteria</taxon>
        <taxon>Bacillati</taxon>
        <taxon>Actinomycetota</taxon>
        <taxon>Actinomycetes</taxon>
        <taxon>Streptosporangiales</taxon>
        <taxon>Streptosporangiaceae</taxon>
        <taxon>Nonomuraea</taxon>
    </lineage>
</organism>
<dbReference type="InterPro" id="IPR036410">
    <property type="entry name" value="HSP_DnaJ_Cys-rich_dom_sf"/>
</dbReference>
<dbReference type="Proteomes" id="UP001501578">
    <property type="component" value="Unassembled WGS sequence"/>
</dbReference>
<name>A0ABN1QY90_9ACTN</name>
<keyword evidence="1" id="KW-1133">Transmembrane helix</keyword>
<keyword evidence="1" id="KW-0472">Membrane</keyword>
<reference evidence="2 3" key="1">
    <citation type="journal article" date="2019" name="Int. J. Syst. Evol. Microbiol.">
        <title>The Global Catalogue of Microorganisms (GCM) 10K type strain sequencing project: providing services to taxonomists for standard genome sequencing and annotation.</title>
        <authorList>
            <consortium name="The Broad Institute Genomics Platform"/>
            <consortium name="The Broad Institute Genome Sequencing Center for Infectious Disease"/>
            <person name="Wu L."/>
            <person name="Ma J."/>
        </authorList>
    </citation>
    <scope>NUCLEOTIDE SEQUENCE [LARGE SCALE GENOMIC DNA]</scope>
    <source>
        <strain evidence="2 3">JCM 11136</strain>
    </source>
</reference>
<dbReference type="SUPFAM" id="SSF57938">
    <property type="entry name" value="DnaJ/Hsp40 cysteine-rich domain"/>
    <property type="match status" value="1"/>
</dbReference>
<dbReference type="RefSeq" id="WP_343954249.1">
    <property type="nucleotide sequence ID" value="NZ_BAAAHQ010000043.1"/>
</dbReference>
<dbReference type="EMBL" id="BAAAHQ010000043">
    <property type="protein sequence ID" value="GAA0949162.1"/>
    <property type="molecule type" value="Genomic_DNA"/>
</dbReference>
<sequence>MPAHLTLTTALDRTTAGADALAAFATAALTVTALAALLFGAVALYRWSLRRHPYTDCRMCKGTGRRRSRLFAHSVGHCPDCSGTGLKPRLGARLLNVR</sequence>
<protein>
    <submittedName>
        <fullName evidence="2">Uncharacterized protein</fullName>
    </submittedName>
</protein>
<evidence type="ECO:0000256" key="1">
    <source>
        <dbReference type="SAM" id="Phobius"/>
    </source>
</evidence>
<proteinExistence type="predicted"/>